<organism evidence="2 3">
    <name type="scientific">Mycobacterium lacus</name>
    <dbReference type="NCBI Taxonomy" id="169765"/>
    <lineage>
        <taxon>Bacteria</taxon>
        <taxon>Bacillati</taxon>
        <taxon>Actinomycetota</taxon>
        <taxon>Actinomycetes</taxon>
        <taxon>Mycobacteriales</taxon>
        <taxon>Mycobacteriaceae</taxon>
        <taxon>Mycobacterium</taxon>
    </lineage>
</organism>
<accession>A0A7I7NNE9</accession>
<dbReference type="EMBL" id="AP022581">
    <property type="protein sequence ID" value="BBX98040.1"/>
    <property type="molecule type" value="Genomic_DNA"/>
</dbReference>
<reference evidence="2 3" key="1">
    <citation type="journal article" date="2019" name="Emerg. Microbes Infect.">
        <title>Comprehensive subspecies identification of 175 nontuberculous mycobacteria species based on 7547 genomic profiles.</title>
        <authorList>
            <person name="Matsumoto Y."/>
            <person name="Kinjo T."/>
            <person name="Motooka D."/>
            <person name="Nabeya D."/>
            <person name="Jung N."/>
            <person name="Uechi K."/>
            <person name="Horii T."/>
            <person name="Iida T."/>
            <person name="Fujita J."/>
            <person name="Nakamura S."/>
        </authorList>
    </citation>
    <scope>NUCLEOTIDE SEQUENCE [LARGE SCALE GENOMIC DNA]</scope>
    <source>
        <strain evidence="2 3">JCM 15657</strain>
    </source>
</reference>
<protein>
    <recommendedName>
        <fullName evidence="1">PE domain-containing protein</fullName>
    </recommendedName>
</protein>
<dbReference type="Proteomes" id="UP000466396">
    <property type="component" value="Chromosome"/>
</dbReference>
<evidence type="ECO:0000313" key="2">
    <source>
        <dbReference type="EMBL" id="BBX98040.1"/>
    </source>
</evidence>
<evidence type="ECO:0000259" key="1">
    <source>
        <dbReference type="Pfam" id="PF00934"/>
    </source>
</evidence>
<dbReference type="Pfam" id="PF00934">
    <property type="entry name" value="PE"/>
    <property type="match status" value="1"/>
</dbReference>
<dbReference type="KEGG" id="mlj:MLAC_33340"/>
<dbReference type="InterPro" id="IPR000084">
    <property type="entry name" value="PE-PGRS_N"/>
</dbReference>
<sequence>MAFVFATPEMLAAAASDLAGIRSALGAATAAALAPTSQL</sequence>
<feature type="domain" description="PE" evidence="1">
    <location>
        <begin position="4"/>
        <end position="38"/>
    </location>
</feature>
<dbReference type="Gene3D" id="1.10.287.850">
    <property type="entry name" value="HP0062-like domain"/>
    <property type="match status" value="1"/>
</dbReference>
<dbReference type="SUPFAM" id="SSF140459">
    <property type="entry name" value="PE/PPE dimer-like"/>
    <property type="match status" value="1"/>
</dbReference>
<dbReference type="AlphaFoldDB" id="A0A7I7NNE9"/>
<evidence type="ECO:0000313" key="3">
    <source>
        <dbReference type="Proteomes" id="UP000466396"/>
    </source>
</evidence>
<dbReference type="InterPro" id="IPR038332">
    <property type="entry name" value="PPE_sf"/>
</dbReference>
<gene>
    <name evidence="2" type="ORF">MLAC_33340</name>
</gene>
<proteinExistence type="predicted"/>
<keyword evidence="3" id="KW-1185">Reference proteome</keyword>
<name>A0A7I7NNE9_9MYCO</name>